<dbReference type="Gene3D" id="3.30.40.10">
    <property type="entry name" value="Zinc/RING finger domain, C3HC4 (zinc finger)"/>
    <property type="match status" value="1"/>
</dbReference>
<feature type="domain" description="RING-type" evidence="4">
    <location>
        <begin position="31"/>
        <end position="68"/>
    </location>
</feature>
<keyword evidence="2" id="KW-0862">Zinc</keyword>
<proteinExistence type="predicted"/>
<dbReference type="InterPro" id="IPR001841">
    <property type="entry name" value="Znf_RING"/>
</dbReference>
<accession>A0A816QRD7</accession>
<keyword evidence="1 3" id="KW-0863">Zinc-finger</keyword>
<evidence type="ECO:0000259" key="4">
    <source>
        <dbReference type="PROSITE" id="PS50089"/>
    </source>
</evidence>
<evidence type="ECO:0000313" key="5">
    <source>
        <dbReference type="EMBL" id="CAF2064224.1"/>
    </source>
</evidence>
<sequence>MNNDSNKSVEQSNSIAADHVQGSFDEDLVTCSICHMILWKPVACKTCENSFCSDCINQWQQKQPNKCPFACRYEKRKCIAAILKETFDSMYSNTLKIKEHGLVVVLIDKREHSEKKILNNQWISFGVLSQSIPMAPKSYDSPSFYDWGQCTTQTFLNGSNQKGYAG</sequence>
<dbReference type="AlphaFoldDB" id="A0A816QRD7"/>
<dbReference type="SUPFAM" id="SSF57850">
    <property type="entry name" value="RING/U-box"/>
    <property type="match status" value="1"/>
</dbReference>
<dbReference type="InterPro" id="IPR013083">
    <property type="entry name" value="Znf_RING/FYVE/PHD"/>
</dbReference>
<dbReference type="EMBL" id="CAJNRE010007305">
    <property type="protein sequence ID" value="CAF2064224.1"/>
    <property type="molecule type" value="Genomic_DNA"/>
</dbReference>
<dbReference type="PROSITE" id="PS50089">
    <property type="entry name" value="ZF_RING_2"/>
    <property type="match status" value="1"/>
</dbReference>
<reference evidence="5" key="1">
    <citation type="submission" date="2021-02" db="EMBL/GenBank/DDBJ databases">
        <authorList>
            <person name="Nowell W R."/>
        </authorList>
    </citation>
    <scope>NUCLEOTIDE SEQUENCE</scope>
</reference>
<gene>
    <name evidence="5" type="ORF">MBJ925_LOCUS15499</name>
</gene>
<keyword evidence="1 3" id="KW-0479">Metal-binding</keyword>
<evidence type="ECO:0000256" key="3">
    <source>
        <dbReference type="PROSITE-ProRule" id="PRU00175"/>
    </source>
</evidence>
<evidence type="ECO:0000256" key="2">
    <source>
        <dbReference type="ARBA" id="ARBA00022833"/>
    </source>
</evidence>
<dbReference type="Proteomes" id="UP000663824">
    <property type="component" value="Unassembled WGS sequence"/>
</dbReference>
<feature type="non-terminal residue" evidence="5">
    <location>
        <position position="1"/>
    </location>
</feature>
<evidence type="ECO:0000313" key="6">
    <source>
        <dbReference type="Proteomes" id="UP000663824"/>
    </source>
</evidence>
<evidence type="ECO:0000256" key="1">
    <source>
        <dbReference type="ARBA" id="ARBA00022771"/>
    </source>
</evidence>
<protein>
    <recommendedName>
        <fullName evidence="4">RING-type domain-containing protein</fullName>
    </recommendedName>
</protein>
<dbReference type="GO" id="GO:0008270">
    <property type="term" value="F:zinc ion binding"/>
    <property type="evidence" value="ECO:0007669"/>
    <property type="project" value="UniProtKB-KW"/>
</dbReference>
<name>A0A816QRD7_9BILA</name>
<organism evidence="5 6">
    <name type="scientific">Rotaria magnacalcarata</name>
    <dbReference type="NCBI Taxonomy" id="392030"/>
    <lineage>
        <taxon>Eukaryota</taxon>
        <taxon>Metazoa</taxon>
        <taxon>Spiralia</taxon>
        <taxon>Gnathifera</taxon>
        <taxon>Rotifera</taxon>
        <taxon>Eurotatoria</taxon>
        <taxon>Bdelloidea</taxon>
        <taxon>Philodinida</taxon>
        <taxon>Philodinidae</taxon>
        <taxon>Rotaria</taxon>
    </lineage>
</organism>
<comment type="caution">
    <text evidence="5">The sequence shown here is derived from an EMBL/GenBank/DDBJ whole genome shotgun (WGS) entry which is preliminary data.</text>
</comment>